<dbReference type="AlphaFoldDB" id="A0A7J6W9M1"/>
<comment type="caution">
    <text evidence="2">The sequence shown here is derived from an EMBL/GenBank/DDBJ whole genome shotgun (WGS) entry which is preliminary data.</text>
</comment>
<evidence type="ECO:0000313" key="2">
    <source>
        <dbReference type="EMBL" id="KAF5193647.1"/>
    </source>
</evidence>
<organism evidence="2 3">
    <name type="scientific">Thalictrum thalictroides</name>
    <name type="common">Rue-anemone</name>
    <name type="synonym">Anemone thalictroides</name>
    <dbReference type="NCBI Taxonomy" id="46969"/>
    <lineage>
        <taxon>Eukaryota</taxon>
        <taxon>Viridiplantae</taxon>
        <taxon>Streptophyta</taxon>
        <taxon>Embryophyta</taxon>
        <taxon>Tracheophyta</taxon>
        <taxon>Spermatophyta</taxon>
        <taxon>Magnoliopsida</taxon>
        <taxon>Ranunculales</taxon>
        <taxon>Ranunculaceae</taxon>
        <taxon>Thalictroideae</taxon>
        <taxon>Thalictrum</taxon>
    </lineage>
</organism>
<evidence type="ECO:0000313" key="1">
    <source>
        <dbReference type="EMBL" id="KAF5175011.1"/>
    </source>
</evidence>
<name>A0A7J6W9M1_THATH</name>
<proteinExistence type="predicted"/>
<gene>
    <name evidence="2" type="ORF">FRX31_016767</name>
    <name evidence="1" type="ORF">FRX31_035402</name>
</gene>
<sequence>MSVKKIEEIPDLKPTIQKIFKESKVNLAPDTPMKNSRKAIVVDVDEEKDESSYKKFKYIKKEPSED</sequence>
<evidence type="ECO:0000313" key="3">
    <source>
        <dbReference type="Proteomes" id="UP000554482"/>
    </source>
</evidence>
<dbReference type="Proteomes" id="UP000554482">
    <property type="component" value="Unassembled WGS sequence"/>
</dbReference>
<reference evidence="2 3" key="1">
    <citation type="submission" date="2020-06" db="EMBL/GenBank/DDBJ databases">
        <title>Transcriptomic and genomic resources for Thalictrum thalictroides and T. hernandezii: Facilitating candidate gene discovery in an emerging model plant lineage.</title>
        <authorList>
            <person name="Arias T."/>
            <person name="Riano-Pachon D.M."/>
            <person name="Di Stilio V.S."/>
        </authorList>
    </citation>
    <scope>NUCLEOTIDE SEQUENCE [LARGE SCALE GENOMIC DNA]</scope>
    <source>
        <strain evidence="3">cv. WT478/WT964</strain>
        <strain evidence="2">WT478/WT964</strain>
        <tissue evidence="2">Leaves</tissue>
    </source>
</reference>
<protein>
    <submittedName>
        <fullName evidence="2">Uncharacterized protein</fullName>
    </submittedName>
</protein>
<dbReference type="EMBL" id="JABWDY010044614">
    <property type="protein sequence ID" value="KAF5175011.1"/>
    <property type="molecule type" value="Genomic_DNA"/>
</dbReference>
<keyword evidence="3" id="KW-1185">Reference proteome</keyword>
<dbReference type="EMBL" id="JABWDY010019792">
    <property type="protein sequence ID" value="KAF5193647.1"/>
    <property type="molecule type" value="Genomic_DNA"/>
</dbReference>
<accession>A0A7J6W9M1</accession>